<protein>
    <submittedName>
        <fullName evidence="1">Uncharacterized protein</fullName>
    </submittedName>
</protein>
<dbReference type="Proteomes" id="UP000219621">
    <property type="component" value="Unassembled WGS sequence"/>
</dbReference>
<proteinExistence type="predicted"/>
<keyword evidence="2" id="KW-1185">Reference proteome</keyword>
<reference evidence="1 2" key="1">
    <citation type="submission" date="2017-09" db="EMBL/GenBank/DDBJ databases">
        <authorList>
            <person name="Ehlers B."/>
            <person name="Leendertz F.H."/>
        </authorList>
    </citation>
    <scope>NUCLEOTIDE SEQUENCE [LARGE SCALE GENOMIC DNA]</scope>
    <source>
        <strain evidence="1 2">USBA 140</strain>
    </source>
</reference>
<dbReference type="RefSeq" id="WP_416045209.1">
    <property type="nucleotide sequence ID" value="NZ_OCNJ01000006.1"/>
</dbReference>
<evidence type="ECO:0000313" key="2">
    <source>
        <dbReference type="Proteomes" id="UP000219621"/>
    </source>
</evidence>
<name>A0A286GM73_9PROT</name>
<sequence>MTDEMRARLIEMIAQLEELYRDHFKACHETHRETIQRLEGR</sequence>
<gene>
    <name evidence="1" type="ORF">SAMN05421508_10611</name>
</gene>
<evidence type="ECO:0000313" key="1">
    <source>
        <dbReference type="EMBL" id="SOD96627.1"/>
    </source>
</evidence>
<organism evidence="1 2">
    <name type="scientific">Caenispirillum bisanense</name>
    <dbReference type="NCBI Taxonomy" id="414052"/>
    <lineage>
        <taxon>Bacteria</taxon>
        <taxon>Pseudomonadati</taxon>
        <taxon>Pseudomonadota</taxon>
        <taxon>Alphaproteobacteria</taxon>
        <taxon>Rhodospirillales</taxon>
        <taxon>Novispirillaceae</taxon>
        <taxon>Caenispirillum</taxon>
    </lineage>
</organism>
<accession>A0A286GM73</accession>
<dbReference type="AlphaFoldDB" id="A0A286GM73"/>
<dbReference type="EMBL" id="OCNJ01000006">
    <property type="protein sequence ID" value="SOD96627.1"/>
    <property type="molecule type" value="Genomic_DNA"/>
</dbReference>